<dbReference type="AlphaFoldDB" id="A0A5J9UIN8"/>
<evidence type="ECO:0000313" key="1">
    <source>
        <dbReference type="EMBL" id="TVU23181.1"/>
    </source>
</evidence>
<keyword evidence="2" id="KW-1185">Reference proteome</keyword>
<protein>
    <submittedName>
        <fullName evidence="1">Uncharacterized protein</fullName>
    </submittedName>
</protein>
<gene>
    <name evidence="1" type="ORF">EJB05_30215</name>
</gene>
<dbReference type="Gramene" id="TVU23181">
    <property type="protein sequence ID" value="TVU23181"/>
    <property type="gene ID" value="EJB05_30215"/>
</dbReference>
<name>A0A5J9UIN8_9POAL</name>
<dbReference type="EMBL" id="RWGY01000018">
    <property type="protein sequence ID" value="TVU23181.1"/>
    <property type="molecule type" value="Genomic_DNA"/>
</dbReference>
<comment type="caution">
    <text evidence="1">The sequence shown here is derived from an EMBL/GenBank/DDBJ whole genome shotgun (WGS) entry which is preliminary data.</text>
</comment>
<organism evidence="1 2">
    <name type="scientific">Eragrostis curvula</name>
    <name type="common">weeping love grass</name>
    <dbReference type="NCBI Taxonomy" id="38414"/>
    <lineage>
        <taxon>Eukaryota</taxon>
        <taxon>Viridiplantae</taxon>
        <taxon>Streptophyta</taxon>
        <taxon>Embryophyta</taxon>
        <taxon>Tracheophyta</taxon>
        <taxon>Spermatophyta</taxon>
        <taxon>Magnoliopsida</taxon>
        <taxon>Liliopsida</taxon>
        <taxon>Poales</taxon>
        <taxon>Poaceae</taxon>
        <taxon>PACMAD clade</taxon>
        <taxon>Chloridoideae</taxon>
        <taxon>Eragrostideae</taxon>
        <taxon>Eragrostidinae</taxon>
        <taxon>Eragrostis</taxon>
    </lineage>
</organism>
<proteinExistence type="predicted"/>
<reference evidence="1 2" key="1">
    <citation type="journal article" date="2019" name="Sci. Rep.">
        <title>A high-quality genome of Eragrostis curvula grass provides insights into Poaceae evolution and supports new strategies to enhance forage quality.</title>
        <authorList>
            <person name="Carballo J."/>
            <person name="Santos B.A.C.M."/>
            <person name="Zappacosta D."/>
            <person name="Garbus I."/>
            <person name="Selva J.P."/>
            <person name="Gallo C.A."/>
            <person name="Diaz A."/>
            <person name="Albertini E."/>
            <person name="Caccamo M."/>
            <person name="Echenique V."/>
        </authorList>
    </citation>
    <scope>NUCLEOTIDE SEQUENCE [LARGE SCALE GENOMIC DNA]</scope>
    <source>
        <strain evidence="2">cv. Victoria</strain>
        <tissue evidence="1">Leaf</tissue>
    </source>
</reference>
<dbReference type="Proteomes" id="UP000324897">
    <property type="component" value="Unassembled WGS sequence"/>
</dbReference>
<feature type="non-terminal residue" evidence="1">
    <location>
        <position position="1"/>
    </location>
</feature>
<evidence type="ECO:0000313" key="2">
    <source>
        <dbReference type="Proteomes" id="UP000324897"/>
    </source>
</evidence>
<sequence>MDETLRARRIYVKIMEIRRDFKGMKTCSYALVRIREGIAEISPGAENRPEACAVAHEIGPKRQFSLKTCVLDPLGPEKWPRRRPMDERLRAHPVHIQPI</sequence>
<accession>A0A5J9UIN8</accession>